<dbReference type="EC" id="2.8.1.8" evidence="9"/>
<dbReference type="SFLD" id="SFLDF00271">
    <property type="entry name" value="lipoyl_synthase"/>
    <property type="match status" value="1"/>
</dbReference>
<proteinExistence type="inferred from homology"/>
<feature type="binding site" evidence="9">
    <location>
        <position position="275"/>
    </location>
    <ligand>
        <name>[4Fe-4S] cluster</name>
        <dbReference type="ChEBI" id="CHEBI:49883"/>
        <label>1</label>
    </ligand>
</feature>
<dbReference type="FunFam" id="3.20.20.70:FF:000040">
    <property type="entry name" value="Lipoyl synthase"/>
    <property type="match status" value="1"/>
</dbReference>
<feature type="binding site" evidence="9">
    <location>
        <position position="66"/>
    </location>
    <ligand>
        <name>[4Fe-4S] cluster</name>
        <dbReference type="ChEBI" id="CHEBI:49883"/>
        <label>2</label>
        <note>4Fe-4S-S-AdoMet</note>
    </ligand>
</feature>
<keyword evidence="5 9" id="KW-0479">Metal-binding</keyword>
<keyword evidence="2 9" id="KW-0963">Cytoplasm</keyword>
<dbReference type="Proteomes" id="UP000076603">
    <property type="component" value="Unassembled WGS sequence"/>
</dbReference>
<dbReference type="PANTHER" id="PTHR10949:SF0">
    <property type="entry name" value="LIPOYL SYNTHASE, MITOCHONDRIAL"/>
    <property type="match status" value="1"/>
</dbReference>
<dbReference type="PIRSF" id="PIRSF005963">
    <property type="entry name" value="Lipoyl_synth"/>
    <property type="match status" value="1"/>
</dbReference>
<dbReference type="SUPFAM" id="SSF102114">
    <property type="entry name" value="Radical SAM enzymes"/>
    <property type="match status" value="1"/>
</dbReference>
<evidence type="ECO:0000256" key="3">
    <source>
        <dbReference type="ARBA" id="ARBA00022679"/>
    </source>
</evidence>
<dbReference type="UniPathway" id="UPA00538">
    <property type="reaction ID" value="UER00593"/>
</dbReference>
<dbReference type="EMBL" id="LWAE01000008">
    <property type="protein sequence ID" value="KZL89680.1"/>
    <property type="molecule type" value="Genomic_DNA"/>
</dbReference>
<keyword evidence="4 9" id="KW-0949">S-adenosyl-L-methionine</keyword>
<sequence>MSATIRKPEWIRKRISYGNIDKTEGILRSLKINTVCEGAQCPNIDECFGRKTTTFMILGNICTRGCRFCAVEKGIAKKLDPDEPMHVAEASKALGLRHVVITSVTRDDLLDGGAEHYFKTVKAIKSLNPSATIELLIPDLKGNWKALKRILDAKPDILNHNLETVASLYKTVRPQADYERSLELLRKSKEIDPKTYTKSGIMVGLGEKVEEVNALMDDLKAACCDIITIGQYLRPSENHLEVFEYIHPNDFEVYRITAMKKGFKYVAAGPFVRSSYNAVLGMDKINNTNKVLKSI</sequence>
<comment type="subcellular location">
    <subcellularLocation>
        <location evidence="9">Cytoplasm</location>
    </subcellularLocation>
</comment>
<feature type="binding site" evidence="9">
    <location>
        <position position="47"/>
    </location>
    <ligand>
        <name>[4Fe-4S] cluster</name>
        <dbReference type="ChEBI" id="CHEBI:49883"/>
        <label>1</label>
    </ligand>
</feature>
<dbReference type="CDD" id="cd01335">
    <property type="entry name" value="Radical_SAM"/>
    <property type="match status" value="1"/>
</dbReference>
<feature type="binding site" evidence="9">
    <location>
        <position position="36"/>
    </location>
    <ligand>
        <name>[4Fe-4S] cluster</name>
        <dbReference type="ChEBI" id="CHEBI:49883"/>
        <label>1</label>
    </ligand>
</feature>
<dbReference type="InterPro" id="IPR058240">
    <property type="entry name" value="rSAM_sf"/>
</dbReference>
<evidence type="ECO:0000256" key="5">
    <source>
        <dbReference type="ARBA" id="ARBA00022723"/>
    </source>
</evidence>
<evidence type="ECO:0000256" key="8">
    <source>
        <dbReference type="ARBA" id="ARBA00047326"/>
    </source>
</evidence>
<dbReference type="HAMAP" id="MF_00206">
    <property type="entry name" value="Lipoyl_synth"/>
    <property type="match status" value="1"/>
</dbReference>
<dbReference type="InterPro" id="IPR003698">
    <property type="entry name" value="Lipoyl_synth"/>
</dbReference>
<evidence type="ECO:0000256" key="4">
    <source>
        <dbReference type="ARBA" id="ARBA00022691"/>
    </source>
</evidence>
<dbReference type="GO" id="GO:0016992">
    <property type="term" value="F:lipoate synthase activity"/>
    <property type="evidence" value="ECO:0007669"/>
    <property type="project" value="UniProtKB-UniRule"/>
</dbReference>
<evidence type="ECO:0000256" key="7">
    <source>
        <dbReference type="ARBA" id="ARBA00023014"/>
    </source>
</evidence>
<comment type="catalytic activity">
    <reaction evidence="8 9">
        <text>[[Fe-S] cluster scaffold protein carrying a second [4Fe-4S](2+) cluster] + N(6)-octanoyl-L-lysyl-[protein] + 2 oxidized [2Fe-2S]-[ferredoxin] + 2 S-adenosyl-L-methionine + 4 H(+) = [[Fe-S] cluster scaffold protein] + N(6)-[(R)-dihydrolipoyl]-L-lysyl-[protein] + 4 Fe(3+) + 2 hydrogen sulfide + 2 5'-deoxyadenosine + 2 L-methionine + 2 reduced [2Fe-2S]-[ferredoxin]</text>
        <dbReference type="Rhea" id="RHEA:16585"/>
        <dbReference type="Rhea" id="RHEA-COMP:9928"/>
        <dbReference type="Rhea" id="RHEA-COMP:10000"/>
        <dbReference type="Rhea" id="RHEA-COMP:10001"/>
        <dbReference type="Rhea" id="RHEA-COMP:10475"/>
        <dbReference type="Rhea" id="RHEA-COMP:14568"/>
        <dbReference type="Rhea" id="RHEA-COMP:14569"/>
        <dbReference type="ChEBI" id="CHEBI:15378"/>
        <dbReference type="ChEBI" id="CHEBI:17319"/>
        <dbReference type="ChEBI" id="CHEBI:29034"/>
        <dbReference type="ChEBI" id="CHEBI:29919"/>
        <dbReference type="ChEBI" id="CHEBI:33722"/>
        <dbReference type="ChEBI" id="CHEBI:33737"/>
        <dbReference type="ChEBI" id="CHEBI:33738"/>
        <dbReference type="ChEBI" id="CHEBI:57844"/>
        <dbReference type="ChEBI" id="CHEBI:59789"/>
        <dbReference type="ChEBI" id="CHEBI:78809"/>
        <dbReference type="ChEBI" id="CHEBI:83100"/>
        <dbReference type="EC" id="2.8.1.8"/>
    </reaction>
</comment>
<dbReference type="NCBIfam" id="TIGR00510">
    <property type="entry name" value="lipA"/>
    <property type="match status" value="1"/>
</dbReference>
<dbReference type="RefSeq" id="WP_066628977.1">
    <property type="nucleotide sequence ID" value="NZ_FQXL01000007.1"/>
</dbReference>
<evidence type="ECO:0000313" key="12">
    <source>
        <dbReference type="Proteomes" id="UP000076603"/>
    </source>
</evidence>
<evidence type="ECO:0000256" key="1">
    <source>
        <dbReference type="ARBA" id="ARBA00022485"/>
    </source>
</evidence>
<feature type="binding site" evidence="9">
    <location>
        <position position="62"/>
    </location>
    <ligand>
        <name>[4Fe-4S] cluster</name>
        <dbReference type="ChEBI" id="CHEBI:49883"/>
        <label>2</label>
        <note>4Fe-4S-S-AdoMet</note>
    </ligand>
</feature>
<dbReference type="NCBIfam" id="NF004019">
    <property type="entry name" value="PRK05481.1"/>
    <property type="match status" value="1"/>
</dbReference>
<dbReference type="PANTHER" id="PTHR10949">
    <property type="entry name" value="LIPOYL SYNTHASE"/>
    <property type="match status" value="1"/>
</dbReference>
<feature type="binding site" evidence="9">
    <location>
        <position position="69"/>
    </location>
    <ligand>
        <name>[4Fe-4S] cluster</name>
        <dbReference type="ChEBI" id="CHEBI:49883"/>
        <label>2</label>
        <note>4Fe-4S-S-AdoMet</note>
    </ligand>
</feature>
<dbReference type="AlphaFoldDB" id="A0A162RBU1"/>
<protein>
    <recommendedName>
        <fullName evidence="9">Lipoyl synthase</fullName>
        <ecNumber evidence="9">2.8.1.8</ecNumber>
    </recommendedName>
    <alternativeName>
        <fullName evidence="9">Lip-syn</fullName>
        <shortName evidence="9">LS</shortName>
    </alternativeName>
    <alternativeName>
        <fullName evidence="9">Lipoate synthase</fullName>
    </alternativeName>
    <alternativeName>
        <fullName evidence="9">Lipoic acid synthase</fullName>
    </alternativeName>
    <alternativeName>
        <fullName evidence="9">Sulfur insertion protein LipA</fullName>
    </alternativeName>
</protein>
<dbReference type="GO" id="GO:0005737">
    <property type="term" value="C:cytoplasm"/>
    <property type="evidence" value="ECO:0007669"/>
    <property type="project" value="UniProtKB-SubCell"/>
</dbReference>
<dbReference type="InterPro" id="IPR006638">
    <property type="entry name" value="Elp3/MiaA/NifB-like_rSAM"/>
</dbReference>
<dbReference type="SMART" id="SM00729">
    <property type="entry name" value="Elp3"/>
    <property type="match status" value="1"/>
</dbReference>
<evidence type="ECO:0000259" key="10">
    <source>
        <dbReference type="PROSITE" id="PS51918"/>
    </source>
</evidence>
<dbReference type="OrthoDB" id="9787898at2"/>
<evidence type="ECO:0000256" key="6">
    <source>
        <dbReference type="ARBA" id="ARBA00023004"/>
    </source>
</evidence>
<evidence type="ECO:0000313" key="11">
    <source>
        <dbReference type="EMBL" id="KZL89680.1"/>
    </source>
</evidence>
<organism evidence="11 12">
    <name type="scientific">Clostridium magnum DSM 2767</name>
    <dbReference type="NCBI Taxonomy" id="1121326"/>
    <lineage>
        <taxon>Bacteria</taxon>
        <taxon>Bacillati</taxon>
        <taxon>Bacillota</taxon>
        <taxon>Clostridia</taxon>
        <taxon>Eubacteriales</taxon>
        <taxon>Clostridiaceae</taxon>
        <taxon>Clostridium</taxon>
    </lineage>
</organism>
<comment type="cofactor">
    <cofactor evidence="9">
        <name>[4Fe-4S] cluster</name>
        <dbReference type="ChEBI" id="CHEBI:49883"/>
    </cofactor>
    <text evidence="9">Binds 2 [4Fe-4S] clusters per subunit. One cluster is coordinated with 3 cysteines and an exchangeable S-adenosyl-L-methionine.</text>
</comment>
<feature type="domain" description="Radical SAM core" evidence="10">
    <location>
        <begin position="48"/>
        <end position="264"/>
    </location>
</feature>
<reference evidence="11 12" key="1">
    <citation type="submission" date="2016-04" db="EMBL/GenBank/DDBJ databases">
        <title>Genome sequence of Clostridium magnum DSM 2767.</title>
        <authorList>
            <person name="Poehlein A."/>
            <person name="Uhlig R."/>
            <person name="Fischer R."/>
            <person name="Bahl H."/>
            <person name="Daniel R."/>
        </authorList>
    </citation>
    <scope>NUCLEOTIDE SEQUENCE [LARGE SCALE GENOMIC DNA]</scope>
    <source>
        <strain evidence="11 12">DSM 2767</strain>
    </source>
</reference>
<dbReference type="Gene3D" id="3.20.20.70">
    <property type="entry name" value="Aldolase class I"/>
    <property type="match status" value="1"/>
</dbReference>
<dbReference type="PROSITE" id="PS51918">
    <property type="entry name" value="RADICAL_SAM"/>
    <property type="match status" value="1"/>
</dbReference>
<keyword evidence="1 9" id="KW-0004">4Fe-4S</keyword>
<keyword evidence="3 9" id="KW-0808">Transferase</keyword>
<dbReference type="GO" id="GO:0009249">
    <property type="term" value="P:protein lipoylation"/>
    <property type="evidence" value="ECO:0007669"/>
    <property type="project" value="UniProtKB-UniRule"/>
</dbReference>
<keyword evidence="7 9" id="KW-0411">Iron-sulfur</keyword>
<comment type="similarity">
    <text evidence="9">Belongs to the radical SAM superfamily. Lipoyl synthase family.</text>
</comment>
<dbReference type="GO" id="GO:0046872">
    <property type="term" value="F:metal ion binding"/>
    <property type="evidence" value="ECO:0007669"/>
    <property type="project" value="UniProtKB-KW"/>
</dbReference>
<dbReference type="STRING" id="1121326.CLMAG_51800"/>
<dbReference type="GO" id="GO:0051539">
    <property type="term" value="F:4 iron, 4 sulfur cluster binding"/>
    <property type="evidence" value="ECO:0007669"/>
    <property type="project" value="UniProtKB-UniRule"/>
</dbReference>
<dbReference type="PATRIC" id="fig|1121326.3.peg.5237"/>
<dbReference type="SFLD" id="SFLDS00029">
    <property type="entry name" value="Radical_SAM"/>
    <property type="match status" value="1"/>
</dbReference>
<gene>
    <name evidence="11" type="primary">lipA_3</name>
    <name evidence="9" type="synonym">lipA</name>
    <name evidence="11" type="ORF">CLMAG_51800</name>
</gene>
<dbReference type="SFLD" id="SFLDG01058">
    <property type="entry name" value="lipoyl_synthase_like"/>
    <property type="match status" value="1"/>
</dbReference>
<comment type="pathway">
    <text evidence="9">Protein modification; protein lipoylation via endogenous pathway; protein N(6)-(lipoyl)lysine from octanoyl-[acyl-carrier-protein]: step 2/2.</text>
</comment>
<feature type="binding site" evidence="9">
    <location>
        <position position="41"/>
    </location>
    <ligand>
        <name>[4Fe-4S] cluster</name>
        <dbReference type="ChEBI" id="CHEBI:49883"/>
        <label>1</label>
    </ligand>
</feature>
<keyword evidence="12" id="KW-1185">Reference proteome</keyword>
<keyword evidence="6 9" id="KW-0408">Iron</keyword>
<dbReference type="NCBIfam" id="NF009544">
    <property type="entry name" value="PRK12928.1"/>
    <property type="match status" value="1"/>
</dbReference>
<comment type="caution">
    <text evidence="11">The sequence shown here is derived from an EMBL/GenBank/DDBJ whole genome shotgun (WGS) entry which is preliminary data.</text>
</comment>
<evidence type="ECO:0000256" key="9">
    <source>
        <dbReference type="HAMAP-Rule" id="MF_00206"/>
    </source>
</evidence>
<comment type="function">
    <text evidence="9">Catalyzes the radical-mediated insertion of two sulfur atoms into the C-6 and C-8 positions of the octanoyl moiety bound to the lipoyl domains of lipoate-dependent enzymes, thereby converting the octanoylated domains into lipoylated derivatives.</text>
</comment>
<dbReference type="Pfam" id="PF04055">
    <property type="entry name" value="Radical_SAM"/>
    <property type="match status" value="1"/>
</dbReference>
<dbReference type="InterPro" id="IPR013785">
    <property type="entry name" value="Aldolase_TIM"/>
</dbReference>
<name>A0A162RBU1_9CLOT</name>
<accession>A0A162RBU1</accession>
<evidence type="ECO:0000256" key="2">
    <source>
        <dbReference type="ARBA" id="ARBA00022490"/>
    </source>
</evidence>
<dbReference type="InterPro" id="IPR007197">
    <property type="entry name" value="rSAM"/>
</dbReference>